<dbReference type="RefSeq" id="WP_164532915.1">
    <property type="nucleotide sequence ID" value="NZ_JAALFG010000001.1"/>
</dbReference>
<evidence type="ECO:0008006" key="3">
    <source>
        <dbReference type="Google" id="ProtNLM"/>
    </source>
</evidence>
<organism evidence="1 2">
    <name type="scientific">Devosia aurantiaca</name>
    <dbReference type="NCBI Taxonomy" id="2714858"/>
    <lineage>
        <taxon>Bacteria</taxon>
        <taxon>Pseudomonadati</taxon>
        <taxon>Pseudomonadota</taxon>
        <taxon>Alphaproteobacteria</taxon>
        <taxon>Hyphomicrobiales</taxon>
        <taxon>Devosiaceae</taxon>
        <taxon>Devosia</taxon>
    </lineage>
</organism>
<gene>
    <name evidence="1" type="ORF">G5575_02270</name>
</gene>
<reference evidence="1 2" key="1">
    <citation type="submission" date="2020-02" db="EMBL/GenBank/DDBJ databases">
        <authorList>
            <person name="Khan S.A."/>
            <person name="Jeon C.O."/>
            <person name="Chun B.H."/>
        </authorList>
    </citation>
    <scope>NUCLEOTIDE SEQUENCE [LARGE SCALE GENOMIC DNA]</scope>
    <source>
        <strain evidence="1 2">H239</strain>
    </source>
</reference>
<evidence type="ECO:0000313" key="1">
    <source>
        <dbReference type="EMBL" id="NGP16670.1"/>
    </source>
</evidence>
<dbReference type="SUPFAM" id="SSF54593">
    <property type="entry name" value="Glyoxalase/Bleomycin resistance protein/Dihydroxybiphenyl dioxygenase"/>
    <property type="match status" value="1"/>
</dbReference>
<reference evidence="1 2" key="2">
    <citation type="submission" date="2020-03" db="EMBL/GenBank/DDBJ databases">
        <title>Devosia chinhatensis sp. nov., isolated from a hexachlorocyclohexane (HCH) dump site in India.</title>
        <authorList>
            <person name="Kumar M."/>
            <person name="Lal R."/>
        </authorList>
    </citation>
    <scope>NUCLEOTIDE SEQUENCE [LARGE SCALE GENOMIC DNA]</scope>
    <source>
        <strain evidence="1 2">H239</strain>
    </source>
</reference>
<proteinExistence type="predicted"/>
<comment type="caution">
    <text evidence="1">The sequence shown here is derived from an EMBL/GenBank/DDBJ whole genome shotgun (WGS) entry which is preliminary data.</text>
</comment>
<keyword evidence="2" id="KW-1185">Reference proteome</keyword>
<name>A0A6M1SHM7_9HYPH</name>
<dbReference type="Gene3D" id="3.10.180.10">
    <property type="entry name" value="2,3-Dihydroxybiphenyl 1,2-Dioxygenase, domain 1"/>
    <property type="match status" value="1"/>
</dbReference>
<dbReference type="AlphaFoldDB" id="A0A6M1SHM7"/>
<protein>
    <recommendedName>
        <fullName evidence="3">Glyoxalase-like domain-containing protein</fullName>
    </recommendedName>
</protein>
<dbReference type="EMBL" id="JAALFG010000001">
    <property type="protein sequence ID" value="NGP16670.1"/>
    <property type="molecule type" value="Genomic_DNA"/>
</dbReference>
<dbReference type="Proteomes" id="UP000474802">
    <property type="component" value="Unassembled WGS sequence"/>
</dbReference>
<sequence length="83" mass="8749">MPNMAQWRNMGAAGLQLWHDAERAGKSNTTIVVPDLAAERMRLAEAGLDLGAIATGEFGAVAQISDDEGNRLTLAEPPKGFVG</sequence>
<dbReference type="InterPro" id="IPR029068">
    <property type="entry name" value="Glyas_Bleomycin-R_OHBP_Dase"/>
</dbReference>
<accession>A0A6M1SHM7</accession>
<evidence type="ECO:0000313" key="2">
    <source>
        <dbReference type="Proteomes" id="UP000474802"/>
    </source>
</evidence>